<evidence type="ECO:0000256" key="9">
    <source>
        <dbReference type="ARBA" id="ARBA00023079"/>
    </source>
</evidence>
<dbReference type="Pfam" id="PF04199">
    <property type="entry name" value="Cyclase"/>
    <property type="match status" value="1"/>
</dbReference>
<evidence type="ECO:0000256" key="5">
    <source>
        <dbReference type="ARBA" id="ARBA00014889"/>
    </source>
</evidence>
<evidence type="ECO:0000256" key="4">
    <source>
        <dbReference type="ARBA" id="ARBA00012930"/>
    </source>
</evidence>
<accession>A0A9D9DW91</accession>
<dbReference type="InterPro" id="IPR037175">
    <property type="entry name" value="KFase_sf"/>
</dbReference>
<comment type="catalytic activity">
    <reaction evidence="10">
        <text>N-formyl-L-kynurenine + H2O = L-kynurenine + formate + H(+)</text>
        <dbReference type="Rhea" id="RHEA:13009"/>
        <dbReference type="ChEBI" id="CHEBI:15377"/>
        <dbReference type="ChEBI" id="CHEBI:15378"/>
        <dbReference type="ChEBI" id="CHEBI:15740"/>
        <dbReference type="ChEBI" id="CHEBI:57959"/>
        <dbReference type="ChEBI" id="CHEBI:58629"/>
        <dbReference type="EC" id="3.5.1.9"/>
    </reaction>
</comment>
<dbReference type="Proteomes" id="UP000823611">
    <property type="component" value="Unassembled WGS sequence"/>
</dbReference>
<dbReference type="FunFam" id="3.50.30.50:FF:000001">
    <property type="entry name" value="Kynurenine formamidase"/>
    <property type="match status" value="1"/>
</dbReference>
<evidence type="ECO:0000313" key="13">
    <source>
        <dbReference type="Proteomes" id="UP000823611"/>
    </source>
</evidence>
<evidence type="ECO:0000256" key="11">
    <source>
        <dbReference type="ARBA" id="ARBA00060547"/>
    </source>
</evidence>
<evidence type="ECO:0000256" key="1">
    <source>
        <dbReference type="ARBA" id="ARBA00001947"/>
    </source>
</evidence>
<proteinExistence type="predicted"/>
<evidence type="ECO:0000256" key="3">
    <source>
        <dbReference type="ARBA" id="ARBA00011738"/>
    </source>
</evidence>
<dbReference type="PANTHER" id="PTHR31118:SF12">
    <property type="entry name" value="CYCLASE-LIKE PROTEIN 2"/>
    <property type="match status" value="1"/>
</dbReference>
<name>A0A9D9DW91_9FIRM</name>
<organism evidence="12 13">
    <name type="scientific">Candidatus Fimicola merdigallinarum</name>
    <dbReference type="NCBI Taxonomy" id="2840819"/>
    <lineage>
        <taxon>Bacteria</taxon>
        <taxon>Bacillati</taxon>
        <taxon>Bacillota</taxon>
        <taxon>Clostridia</taxon>
        <taxon>Lachnospirales</taxon>
        <taxon>Lachnospiraceae</taxon>
        <taxon>Lachnospiraceae incertae sedis</taxon>
        <taxon>Candidatus Fimicola</taxon>
    </lineage>
</organism>
<reference evidence="12" key="1">
    <citation type="submission" date="2020-10" db="EMBL/GenBank/DDBJ databases">
        <authorList>
            <person name="Gilroy R."/>
        </authorList>
    </citation>
    <scope>NUCLEOTIDE SEQUENCE</scope>
    <source>
        <strain evidence="12">F6-4510</strain>
    </source>
</reference>
<evidence type="ECO:0000256" key="2">
    <source>
        <dbReference type="ARBA" id="ARBA00002204"/>
    </source>
</evidence>
<gene>
    <name evidence="12" type="ORF">IAC55_06110</name>
</gene>
<reference evidence="12" key="2">
    <citation type="journal article" date="2021" name="PeerJ">
        <title>Extensive microbial diversity within the chicken gut microbiome revealed by metagenomics and culture.</title>
        <authorList>
            <person name="Gilroy R."/>
            <person name="Ravi A."/>
            <person name="Getino M."/>
            <person name="Pursley I."/>
            <person name="Horton D.L."/>
            <person name="Alikhan N.F."/>
            <person name="Baker D."/>
            <person name="Gharbi K."/>
            <person name="Hall N."/>
            <person name="Watson M."/>
            <person name="Adriaenssens E.M."/>
            <person name="Foster-Nyarko E."/>
            <person name="Jarju S."/>
            <person name="Secka A."/>
            <person name="Antonio M."/>
            <person name="Oren A."/>
            <person name="Chaudhuri R.R."/>
            <person name="La Ragione R."/>
            <person name="Hildebrand F."/>
            <person name="Pallen M.J."/>
        </authorList>
    </citation>
    <scope>NUCLEOTIDE SEQUENCE</scope>
    <source>
        <strain evidence="12">F6-4510</strain>
    </source>
</reference>
<dbReference type="SUPFAM" id="SSF102198">
    <property type="entry name" value="Putative cyclase"/>
    <property type="match status" value="1"/>
</dbReference>
<dbReference type="PANTHER" id="PTHR31118">
    <property type="entry name" value="CYCLASE-LIKE PROTEIN 2"/>
    <property type="match status" value="1"/>
</dbReference>
<sequence length="201" mass="22768">MIKDISFKISEKTYVYDGDPSFQKSIVFKSPQVSLLSMGSHTGTHIDAPKHFFSNMEGISQIDLEKLCGKAKVIHIKGKYSIDICDLEKYNIKKGDIILFKTINSEKFNGENSLDEYCSIALNTSIYLAKKGINLVGIDYMTVEPKNSEDFSVHKTFLSNKICIVENLNLKDIDEGEYKFYCLPLNIENLDGCPVRCILEK</sequence>
<evidence type="ECO:0000256" key="8">
    <source>
        <dbReference type="ARBA" id="ARBA00022833"/>
    </source>
</evidence>
<keyword evidence="9" id="KW-0823">Tryptophan catabolism</keyword>
<evidence type="ECO:0000256" key="6">
    <source>
        <dbReference type="ARBA" id="ARBA00022723"/>
    </source>
</evidence>
<comment type="function">
    <text evidence="2">Catalyzes the hydrolysis of N-formyl-L-kynurenine to L-kynurenine, the second step in the kynurenine pathway of tryptophan degradation.</text>
</comment>
<dbReference type="EMBL" id="JADIMX010000115">
    <property type="protein sequence ID" value="MBO8434876.1"/>
    <property type="molecule type" value="Genomic_DNA"/>
</dbReference>
<keyword evidence="6" id="KW-0479">Metal-binding</keyword>
<dbReference type="GO" id="GO:0046872">
    <property type="term" value="F:metal ion binding"/>
    <property type="evidence" value="ECO:0007669"/>
    <property type="project" value="UniProtKB-KW"/>
</dbReference>
<dbReference type="GO" id="GO:0019441">
    <property type="term" value="P:L-tryptophan catabolic process to kynurenine"/>
    <property type="evidence" value="ECO:0007669"/>
    <property type="project" value="InterPro"/>
</dbReference>
<keyword evidence="8" id="KW-0862">Zinc</keyword>
<evidence type="ECO:0000313" key="12">
    <source>
        <dbReference type="EMBL" id="MBO8434876.1"/>
    </source>
</evidence>
<comment type="caution">
    <text evidence="12">The sequence shown here is derived from an EMBL/GenBank/DDBJ whole genome shotgun (WGS) entry which is preliminary data.</text>
</comment>
<dbReference type="GO" id="GO:0004061">
    <property type="term" value="F:arylformamidase activity"/>
    <property type="evidence" value="ECO:0007669"/>
    <property type="project" value="UniProtKB-EC"/>
</dbReference>
<keyword evidence="7" id="KW-0378">Hydrolase</keyword>
<dbReference type="EC" id="3.5.1.9" evidence="4"/>
<evidence type="ECO:0000256" key="10">
    <source>
        <dbReference type="ARBA" id="ARBA00048496"/>
    </source>
</evidence>
<comment type="pathway">
    <text evidence="11">Amino-acid degradation; L-tryptophan degradation via kynurenine pathway; L-kynurenine from L-tryptophan: step 2/2.</text>
</comment>
<protein>
    <recommendedName>
        <fullName evidence="5">Kynurenine formamidase</fullName>
        <ecNumber evidence="4">3.5.1.9</ecNumber>
    </recommendedName>
</protein>
<evidence type="ECO:0000256" key="7">
    <source>
        <dbReference type="ARBA" id="ARBA00022801"/>
    </source>
</evidence>
<comment type="cofactor">
    <cofactor evidence="1">
        <name>Zn(2+)</name>
        <dbReference type="ChEBI" id="CHEBI:29105"/>
    </cofactor>
</comment>
<dbReference type="Gene3D" id="3.50.30.50">
    <property type="entry name" value="Putative cyclase"/>
    <property type="match status" value="1"/>
</dbReference>
<comment type="subunit">
    <text evidence="3">Homodimer.</text>
</comment>
<dbReference type="InterPro" id="IPR007325">
    <property type="entry name" value="KFase/CYL"/>
</dbReference>
<dbReference type="AlphaFoldDB" id="A0A9D9DW91"/>